<organism evidence="2 3">
    <name type="scientific">Ananas comosus</name>
    <name type="common">Pineapple</name>
    <name type="synonym">Ananas ananas</name>
    <dbReference type="NCBI Taxonomy" id="4615"/>
    <lineage>
        <taxon>Eukaryota</taxon>
        <taxon>Viridiplantae</taxon>
        <taxon>Streptophyta</taxon>
        <taxon>Embryophyta</taxon>
        <taxon>Tracheophyta</taxon>
        <taxon>Spermatophyta</taxon>
        <taxon>Magnoliopsida</taxon>
        <taxon>Liliopsida</taxon>
        <taxon>Poales</taxon>
        <taxon>Bromeliaceae</taxon>
        <taxon>Bromelioideae</taxon>
        <taxon>Ananas</taxon>
    </lineage>
</organism>
<dbReference type="STRING" id="4615.A0A199V496"/>
<dbReference type="Proteomes" id="UP000092600">
    <property type="component" value="Unassembled WGS sequence"/>
</dbReference>
<dbReference type="EMBL" id="LSRQ01003314">
    <property type="protein sequence ID" value="OAY71907.1"/>
    <property type="molecule type" value="Genomic_DNA"/>
</dbReference>
<reference evidence="2 3" key="1">
    <citation type="journal article" date="2016" name="DNA Res.">
        <title>The draft genome of MD-2 pineapple using hybrid error correction of long reads.</title>
        <authorList>
            <person name="Redwan R.M."/>
            <person name="Saidin A."/>
            <person name="Kumar S.V."/>
        </authorList>
    </citation>
    <scope>NUCLEOTIDE SEQUENCE [LARGE SCALE GENOMIC DNA]</scope>
    <source>
        <strain evidence="3">cv. MD2</strain>
        <tissue evidence="2">Leaf</tissue>
    </source>
</reference>
<gene>
    <name evidence="2" type="ORF">ACMD2_22942</name>
</gene>
<evidence type="ECO:0000313" key="3">
    <source>
        <dbReference type="Proteomes" id="UP000092600"/>
    </source>
</evidence>
<sequence>MIRGRGTGYTIKGNVDVDTPFGRMKLPISKEGGTTRLKKEDDDDDDDENTFHDSLTKFCISAQPIKENPFISNIPQEEKEENQNSVEFPD</sequence>
<comment type="caution">
    <text evidence="2">The sequence shown here is derived from an EMBL/GenBank/DDBJ whole genome shotgun (WGS) entry which is preliminary data.</text>
</comment>
<proteinExistence type="predicted"/>
<evidence type="ECO:0000256" key="1">
    <source>
        <dbReference type="SAM" id="MobiDB-lite"/>
    </source>
</evidence>
<name>A0A199V496_ANACO</name>
<evidence type="ECO:0000313" key="2">
    <source>
        <dbReference type="EMBL" id="OAY71907.1"/>
    </source>
</evidence>
<dbReference type="SUPFAM" id="SSF117070">
    <property type="entry name" value="LEA14-like"/>
    <property type="match status" value="1"/>
</dbReference>
<accession>A0A199V496</accession>
<feature type="region of interest" description="Disordered" evidence="1">
    <location>
        <begin position="24"/>
        <end position="50"/>
    </location>
</feature>
<dbReference type="PANTHER" id="PTHR31459">
    <property type="match status" value="1"/>
</dbReference>
<protein>
    <submittedName>
        <fullName evidence="2">Uncharacterized protein</fullName>
    </submittedName>
</protein>
<dbReference type="PANTHER" id="PTHR31459:SF2">
    <property type="entry name" value="OS03G0843300 PROTEIN"/>
    <property type="match status" value="1"/>
</dbReference>
<feature type="region of interest" description="Disordered" evidence="1">
    <location>
        <begin position="66"/>
        <end position="90"/>
    </location>
</feature>
<dbReference type="InterPro" id="IPR045043">
    <property type="entry name" value="Lea14-like"/>
</dbReference>
<dbReference type="AlphaFoldDB" id="A0A199V496"/>
<dbReference type="GO" id="GO:0005829">
    <property type="term" value="C:cytosol"/>
    <property type="evidence" value="ECO:0007669"/>
    <property type="project" value="TreeGrafter"/>
</dbReference>